<evidence type="ECO:0000256" key="1">
    <source>
        <dbReference type="ARBA" id="ARBA00005233"/>
    </source>
</evidence>
<gene>
    <name evidence="5" type="ORF">HZU72_10475</name>
</gene>
<reference evidence="5 6" key="1">
    <citation type="submission" date="2020-07" db="EMBL/GenBank/DDBJ databases">
        <title>Halomonas sp. QX-2 draft genome sequence.</title>
        <authorList>
            <person name="Qiu X."/>
        </authorList>
    </citation>
    <scope>NUCLEOTIDE SEQUENCE [LARGE SCALE GENOMIC DNA]</scope>
    <source>
        <strain evidence="5 6">QX-2</strain>
    </source>
</reference>
<dbReference type="Proteomes" id="UP000520876">
    <property type="component" value="Unassembled WGS sequence"/>
</dbReference>
<dbReference type="PANTHER" id="PTHR30093">
    <property type="entry name" value="GENERAL SECRETION PATHWAY PROTEIN G"/>
    <property type="match status" value="1"/>
</dbReference>
<proteinExistence type="inferred from homology"/>
<dbReference type="Pfam" id="PF07963">
    <property type="entry name" value="N_methyl"/>
    <property type="match status" value="1"/>
</dbReference>
<protein>
    <submittedName>
        <fullName evidence="5">Pilin</fullName>
    </submittedName>
</protein>
<comment type="similarity">
    <text evidence="1 3">Belongs to the N-Me-Phe pilin family.</text>
</comment>
<keyword evidence="4" id="KW-1133">Transmembrane helix</keyword>
<dbReference type="AlphaFoldDB" id="A0A7Z0N790"/>
<dbReference type="PROSITE" id="PS00409">
    <property type="entry name" value="PROKAR_NTER_METHYL"/>
    <property type="match status" value="1"/>
</dbReference>
<feature type="transmembrane region" description="Helical" evidence="4">
    <location>
        <begin position="16"/>
        <end position="37"/>
    </location>
</feature>
<dbReference type="PANTHER" id="PTHR30093:SF34">
    <property type="entry name" value="PREPILIN PEPTIDASE-DEPENDENT PROTEIN D"/>
    <property type="match status" value="1"/>
</dbReference>
<dbReference type="NCBIfam" id="TIGR02532">
    <property type="entry name" value="IV_pilin_GFxxxE"/>
    <property type="match status" value="1"/>
</dbReference>
<keyword evidence="4" id="KW-0812">Transmembrane</keyword>
<keyword evidence="2" id="KW-0488">Methylation</keyword>
<keyword evidence="4" id="KW-0472">Membrane</keyword>
<evidence type="ECO:0000256" key="4">
    <source>
        <dbReference type="SAM" id="Phobius"/>
    </source>
</evidence>
<dbReference type="GO" id="GO:0007155">
    <property type="term" value="P:cell adhesion"/>
    <property type="evidence" value="ECO:0007669"/>
    <property type="project" value="InterPro"/>
</dbReference>
<comment type="caution">
    <text evidence="5">The sequence shown here is derived from an EMBL/GenBank/DDBJ whole genome shotgun (WGS) entry which is preliminary data.</text>
</comment>
<dbReference type="RefSeq" id="WP_180091744.1">
    <property type="nucleotide sequence ID" value="NZ_CAXAZJ010000012.1"/>
</dbReference>
<dbReference type="EMBL" id="JACCGK010000008">
    <property type="protein sequence ID" value="NYT72850.1"/>
    <property type="molecule type" value="Genomic_DNA"/>
</dbReference>
<evidence type="ECO:0000313" key="5">
    <source>
        <dbReference type="EMBL" id="NYT72850.1"/>
    </source>
</evidence>
<dbReference type="InterPro" id="IPR045584">
    <property type="entry name" value="Pilin-like"/>
</dbReference>
<keyword evidence="6" id="KW-1185">Reference proteome</keyword>
<keyword evidence="3" id="KW-0281">Fimbrium</keyword>
<evidence type="ECO:0000313" key="6">
    <source>
        <dbReference type="Proteomes" id="UP000520876"/>
    </source>
</evidence>
<name>A0A7Z0N790_9GAMM</name>
<accession>A0A7Z0N790</accession>
<dbReference type="SUPFAM" id="SSF54523">
    <property type="entry name" value="Pili subunits"/>
    <property type="match status" value="1"/>
</dbReference>
<dbReference type="InterPro" id="IPR001082">
    <property type="entry name" value="Pilin"/>
</dbReference>
<organism evidence="5 6">
    <name type="scientific">Vreelandella sedimenti</name>
    <dbReference type="NCBI Taxonomy" id="2729618"/>
    <lineage>
        <taxon>Bacteria</taxon>
        <taxon>Pseudomonadati</taxon>
        <taxon>Pseudomonadota</taxon>
        <taxon>Gammaproteobacteria</taxon>
        <taxon>Oceanospirillales</taxon>
        <taxon>Halomonadaceae</taxon>
        <taxon>Vreelandella</taxon>
    </lineage>
</organism>
<dbReference type="Pfam" id="PF00114">
    <property type="entry name" value="Pilin"/>
    <property type="match status" value="1"/>
</dbReference>
<evidence type="ECO:0000256" key="2">
    <source>
        <dbReference type="ARBA" id="ARBA00022481"/>
    </source>
</evidence>
<dbReference type="GO" id="GO:0009289">
    <property type="term" value="C:pilus"/>
    <property type="evidence" value="ECO:0007669"/>
    <property type="project" value="InterPro"/>
</dbReference>
<sequence>MQNAAQPISRNTTQGGFTLIELMIVVAIIGVLASIAVPQYQNYVGRAQVSEAISLASSAKTAVSEYYMTIGDWPEGNDEAGLSAADQIQGSYVNSVNVKTLDGQGGGIVVTMNSEGVVDALVGTRLVFEPKVNEDNDNNSGSVEWVCRPAASNAIPTRFLPASCRD</sequence>
<dbReference type="InterPro" id="IPR012902">
    <property type="entry name" value="N_methyl_site"/>
</dbReference>
<evidence type="ECO:0000256" key="3">
    <source>
        <dbReference type="RuleBase" id="RU000389"/>
    </source>
</evidence>
<dbReference type="Gene3D" id="3.30.700.10">
    <property type="entry name" value="Glycoprotein, Type 4 Pilin"/>
    <property type="match status" value="1"/>
</dbReference>